<dbReference type="InterPro" id="IPR029060">
    <property type="entry name" value="PIN-like_dom_sf"/>
</dbReference>
<feature type="region of interest" description="Disordered" evidence="2">
    <location>
        <begin position="407"/>
        <end position="450"/>
    </location>
</feature>
<reference evidence="4" key="1">
    <citation type="submission" date="2025-08" db="UniProtKB">
        <authorList>
            <consortium name="RefSeq"/>
        </authorList>
    </citation>
    <scope>IDENTIFICATION</scope>
    <source>
        <tissue evidence="4">Sperm</tissue>
    </source>
</reference>
<organism evidence="3 4">
    <name type="scientific">Petromyzon marinus</name>
    <name type="common">Sea lamprey</name>
    <dbReference type="NCBI Taxonomy" id="7757"/>
    <lineage>
        <taxon>Eukaryota</taxon>
        <taxon>Metazoa</taxon>
        <taxon>Chordata</taxon>
        <taxon>Craniata</taxon>
        <taxon>Vertebrata</taxon>
        <taxon>Cyclostomata</taxon>
        <taxon>Hyperoartia</taxon>
        <taxon>Petromyzontiformes</taxon>
        <taxon>Petromyzontidae</taxon>
        <taxon>Petromyzon</taxon>
    </lineage>
</organism>
<gene>
    <name evidence="4" type="primary">FAM120A</name>
</gene>
<feature type="compositionally biased region" description="Low complexity" evidence="2">
    <location>
        <begin position="504"/>
        <end position="518"/>
    </location>
</feature>
<feature type="compositionally biased region" description="Low complexity" evidence="2">
    <location>
        <begin position="420"/>
        <end position="431"/>
    </location>
</feature>
<feature type="compositionally biased region" description="Low complexity" evidence="2">
    <location>
        <begin position="1079"/>
        <end position="1089"/>
    </location>
</feature>
<evidence type="ECO:0000313" key="4">
    <source>
        <dbReference type="RefSeq" id="XP_032828296.1"/>
    </source>
</evidence>
<feature type="compositionally biased region" description="Basic residues" evidence="2">
    <location>
        <begin position="72"/>
        <end position="83"/>
    </location>
</feature>
<feature type="compositionally biased region" description="Low complexity" evidence="2">
    <location>
        <begin position="1051"/>
        <end position="1063"/>
    </location>
</feature>
<feature type="compositionally biased region" description="Gly residues" evidence="2">
    <location>
        <begin position="563"/>
        <end position="577"/>
    </location>
</feature>
<comment type="similarity">
    <text evidence="1">Belongs to the constitutive coactivator of PPAR-gamma family.</text>
</comment>
<dbReference type="SUPFAM" id="SSF88723">
    <property type="entry name" value="PIN domain-like"/>
    <property type="match status" value="1"/>
</dbReference>
<feature type="compositionally biased region" description="Gly residues" evidence="2">
    <location>
        <begin position="37"/>
        <end position="48"/>
    </location>
</feature>
<sequence>MGIQGLQDYIEKHCPGAVVPVELQRLARGISGGVPGAPAAAGGGGGVHTSGQHGRSRGPSAAPPPPLSGQQQHHHQQQQHHHQQPSPGPLRLLVDAENCLGRLYGGFFTDWVSGGQWNQMLGFLAALSRSCAQANIELVVFFSGALEKGRLPEWTKRQACERHTAQQIVAHVQSKGTPPPKVWFIPPVGLAHFIRLALLRFRVKVCQSINDHHLEVIRFCKESGFHGLVAQDSDYAVFCPPHYFSSSTLKLSRNGKSLTANEYLVPEAACALQLQPHKFPIFAALLGNHLLPDEDLAAFHWNLLGPEHPLASLKVRAHQLVLPPCDVVIKAVAEYLKNVSDINDLDSIAKDVFKHSQSQRGEKIERFKKAVQYYTEGHKTYPRPSVQSTNLPGAALFPVPLFPTAPVHNTAPSYQQGDGPPQQSDAQSSPQTANQDSAASQAGKSPSNQAEACYQADFNDISEDNNLALDATLNNSLGAEDHGYGNIASPATGKHTPLYERASPIAPAVPSSPRQTTGPSPPPSSPSSTSSDNGDAHGDAATANHINELPESGGRGPWAEGAAQGGGQGSGVAANGGGQAACRLSAADEPSCRGGVLLAIPSLMSTPTRAHMDLTTPPRPQVAVEVIRVAEYRHRNGLMHPGVYQVLTTGELKLPVTLEDEANPELPPATLLYRPARQHVYGVLFSLGELRKRALRRAPPGMMDTMPVLVKEWCAYKGKAPQTPELVEALPFREWTCPTLRKLWLGKAVEDKNRRMRAFLACLRSDTPGMVNPAAVPTQHLVLCCVLRYMLQCPGGRILRRHELDSFLAQAVSPMLYKPEQLQEIKIDGLDARGVQLAALFMRGVETALFANDACGQPVPWEHCCPWLYFDGKLFQSKLLRATRDRAPLLEICDGQSEQVSRVDRMRQSILEGLNLSRPPMPPLPPPMPPPPPYLPPSMMGQYHPPPQGLYLRAPGPPLMPPPSMHPRARNIAGGHALPQQGGKLEIAGMVVGQWAGGRRGRARGILPPQIVSVGCGMRGRGGRGAPSTRGPVGVGRGGGKPAREEQNGNAAVATAAAAASSSDKQESQAEPPPRPDQSGDAAGGDSAATKPIGCEDGAAIASDGDQSESALTSDSAVCNTGAFLNAHGTRTAFTGDSTSATIALSKEE</sequence>
<evidence type="ECO:0000256" key="2">
    <source>
        <dbReference type="SAM" id="MobiDB-lite"/>
    </source>
</evidence>
<feature type="region of interest" description="Disordered" evidence="2">
    <location>
        <begin position="504"/>
        <end position="577"/>
    </location>
</feature>
<name>A0AAJ7U1V3_PETMA</name>
<dbReference type="Gene3D" id="3.40.50.1010">
    <property type="entry name" value="5'-nuclease"/>
    <property type="match status" value="1"/>
</dbReference>
<dbReference type="AlphaFoldDB" id="A0AAJ7U1V3"/>
<dbReference type="RefSeq" id="XP_032828296.1">
    <property type="nucleotide sequence ID" value="XM_032972405.1"/>
</dbReference>
<dbReference type="Proteomes" id="UP001318040">
    <property type="component" value="Chromosome 48"/>
</dbReference>
<protein>
    <submittedName>
        <fullName evidence="4">Constitutive coactivator of PPAR-gamma-like protein 1</fullName>
    </submittedName>
</protein>
<evidence type="ECO:0000256" key="1">
    <source>
        <dbReference type="ARBA" id="ARBA00009495"/>
    </source>
</evidence>
<feature type="compositionally biased region" description="Polar residues" evidence="2">
    <location>
        <begin position="432"/>
        <end position="450"/>
    </location>
</feature>
<dbReference type="PANTHER" id="PTHR15976">
    <property type="entry name" value="CONSTITUTIVE COACTIVATOR OF PEROXISOME PROLIFERATOR-ACTIVATED RECEPTOR GAMMA"/>
    <property type="match status" value="1"/>
</dbReference>
<proteinExistence type="inferred from homology"/>
<dbReference type="GO" id="GO:0005634">
    <property type="term" value="C:nucleus"/>
    <property type="evidence" value="ECO:0007669"/>
    <property type="project" value="TreeGrafter"/>
</dbReference>
<feature type="region of interest" description="Disordered" evidence="2">
    <location>
        <begin position="37"/>
        <end position="91"/>
    </location>
</feature>
<dbReference type="KEGG" id="pmrn:116952779"/>
<feature type="region of interest" description="Disordered" evidence="2">
    <location>
        <begin position="1017"/>
        <end position="1112"/>
    </location>
</feature>
<accession>A0AAJ7U1V3</accession>
<keyword evidence="3" id="KW-1185">Reference proteome</keyword>
<evidence type="ECO:0000313" key="3">
    <source>
        <dbReference type="Proteomes" id="UP001318040"/>
    </source>
</evidence>
<dbReference type="PANTHER" id="PTHR15976:SF16">
    <property type="entry name" value="ASTEROID DOMAIN-CONTAINING PROTEIN"/>
    <property type="match status" value="1"/>
</dbReference>
<dbReference type="InterPro" id="IPR026784">
    <property type="entry name" value="Coact_PPARg"/>
</dbReference>